<dbReference type="PIRSF" id="PIRSF037839">
    <property type="entry name" value="Ribonuclease_H"/>
    <property type="match status" value="1"/>
</dbReference>
<evidence type="ECO:0000256" key="3">
    <source>
        <dbReference type="ARBA" id="ARBA00012180"/>
    </source>
</evidence>
<reference evidence="11 12" key="1">
    <citation type="submission" date="2021-01" db="EMBL/GenBank/DDBJ databases">
        <title>Genomic Encyclopedia of Type Strains, Phase IV (KMG-IV): sequencing the most valuable type-strain genomes for metagenomic binning, comparative biology and taxonomic classification.</title>
        <authorList>
            <person name="Goeker M."/>
        </authorList>
    </citation>
    <scope>NUCLEOTIDE SEQUENCE [LARGE SCALE GENOMIC DNA]</scope>
    <source>
        <strain evidence="11 12">DSM 25540</strain>
    </source>
</reference>
<dbReference type="GO" id="GO:0004523">
    <property type="term" value="F:RNA-DNA hybrid ribonuclease activity"/>
    <property type="evidence" value="ECO:0007669"/>
    <property type="project" value="UniProtKB-EC"/>
</dbReference>
<dbReference type="InterPro" id="IPR036397">
    <property type="entry name" value="RNaseH_sf"/>
</dbReference>
<dbReference type="PANTHER" id="PTHR10642:SF26">
    <property type="entry name" value="RIBONUCLEASE H1"/>
    <property type="match status" value="1"/>
</dbReference>
<comment type="subcellular location">
    <subcellularLocation>
        <location evidence="8">Cytoplasm</location>
    </subcellularLocation>
</comment>
<dbReference type="InterPro" id="IPR037056">
    <property type="entry name" value="RNase_H1_N_sf"/>
</dbReference>
<dbReference type="RefSeq" id="WP_204699558.1">
    <property type="nucleotide sequence ID" value="NZ_JAFBEC010000017.1"/>
</dbReference>
<dbReference type="EC" id="3.1.26.4" evidence="3 8"/>
<dbReference type="Proteomes" id="UP000741863">
    <property type="component" value="Unassembled WGS sequence"/>
</dbReference>
<keyword evidence="12" id="KW-1185">Reference proteome</keyword>
<comment type="similarity">
    <text evidence="2 8">Belongs to the RNase H family.</text>
</comment>
<evidence type="ECO:0000313" key="12">
    <source>
        <dbReference type="Proteomes" id="UP000741863"/>
    </source>
</evidence>
<accession>A0ABS2PH79</accession>
<evidence type="ECO:0000256" key="8">
    <source>
        <dbReference type="PIRNR" id="PIRNR037839"/>
    </source>
</evidence>
<dbReference type="InterPro" id="IPR009027">
    <property type="entry name" value="Ribosomal_bL9/RNase_H1_N"/>
</dbReference>
<evidence type="ECO:0000256" key="9">
    <source>
        <dbReference type="SAM" id="MobiDB-lite"/>
    </source>
</evidence>
<dbReference type="InterPro" id="IPR002156">
    <property type="entry name" value="RNaseH_domain"/>
</dbReference>
<evidence type="ECO:0000256" key="4">
    <source>
        <dbReference type="ARBA" id="ARBA00022722"/>
    </source>
</evidence>
<keyword evidence="5 8" id="KW-0479">Metal-binding</keyword>
<protein>
    <recommendedName>
        <fullName evidence="3 8">Ribonuclease H</fullName>
        <ecNumber evidence="3 8">3.1.26.4</ecNumber>
    </recommendedName>
</protein>
<dbReference type="PANTHER" id="PTHR10642">
    <property type="entry name" value="RIBONUCLEASE H1"/>
    <property type="match status" value="1"/>
</dbReference>
<evidence type="ECO:0000256" key="2">
    <source>
        <dbReference type="ARBA" id="ARBA00005300"/>
    </source>
</evidence>
<proteinExistence type="inferred from homology"/>
<dbReference type="SUPFAM" id="SSF55658">
    <property type="entry name" value="L9 N-domain-like"/>
    <property type="match status" value="1"/>
</dbReference>
<dbReference type="Pfam" id="PF00075">
    <property type="entry name" value="RNase_H"/>
    <property type="match status" value="1"/>
</dbReference>
<dbReference type="SUPFAM" id="SSF53098">
    <property type="entry name" value="Ribonuclease H-like"/>
    <property type="match status" value="1"/>
</dbReference>
<sequence length="212" mass="24180">MAKKKYYVVWKGRKPGIYTTWAECEAEVKGFKGARFKSYPTYEEAKRAFQSGKSEVASTQKKQPTHTTNQNQKKTSIYYETTSISVDAGTHGNPGPVEYQGVWTEDGQVLFKTKPYPLGTNNMAEFLAIVHALQFQKEKNLNVPIYSDSQTAIGWVNKKKAKATLVVNEKSKPIWNDVSKAEEWLHEHGIPNQVLKWETKDWGEIKADYGRK</sequence>
<evidence type="ECO:0000259" key="10">
    <source>
        <dbReference type="PROSITE" id="PS50879"/>
    </source>
</evidence>
<evidence type="ECO:0000256" key="5">
    <source>
        <dbReference type="ARBA" id="ARBA00022723"/>
    </source>
</evidence>
<dbReference type="InterPro" id="IPR011320">
    <property type="entry name" value="RNase_H1_N"/>
</dbReference>
<feature type="region of interest" description="Disordered" evidence="9">
    <location>
        <begin position="52"/>
        <end position="74"/>
    </location>
</feature>
<gene>
    <name evidence="11" type="ORF">JOD17_003918</name>
</gene>
<comment type="catalytic activity">
    <reaction evidence="1 8">
        <text>Endonucleolytic cleavage to 5'-phosphomonoester.</text>
        <dbReference type="EC" id="3.1.26.4"/>
    </reaction>
</comment>
<dbReference type="InterPro" id="IPR050092">
    <property type="entry name" value="RNase_H"/>
</dbReference>
<evidence type="ECO:0000313" key="11">
    <source>
        <dbReference type="EMBL" id="MBM7634792.1"/>
    </source>
</evidence>
<keyword evidence="4 8" id="KW-0540">Nuclease</keyword>
<feature type="domain" description="RNase H type-1" evidence="10">
    <location>
        <begin position="71"/>
        <end position="212"/>
    </location>
</feature>
<evidence type="ECO:0000256" key="1">
    <source>
        <dbReference type="ARBA" id="ARBA00000077"/>
    </source>
</evidence>
<keyword evidence="8" id="KW-0460">Magnesium</keyword>
<comment type="caution">
    <text evidence="11">The sequence shown here is derived from an EMBL/GenBank/DDBJ whole genome shotgun (WGS) entry which is preliminary data.</text>
</comment>
<dbReference type="Gene3D" id="3.30.420.10">
    <property type="entry name" value="Ribonuclease H-like superfamily/Ribonuclease H"/>
    <property type="match status" value="1"/>
</dbReference>
<dbReference type="EMBL" id="JAFBEC010000017">
    <property type="protein sequence ID" value="MBM7634792.1"/>
    <property type="molecule type" value="Genomic_DNA"/>
</dbReference>
<dbReference type="InterPro" id="IPR017290">
    <property type="entry name" value="RNase_H_bac"/>
</dbReference>
<keyword evidence="7 8" id="KW-0378">Hydrolase</keyword>
<dbReference type="Pfam" id="PF01693">
    <property type="entry name" value="Cauli_VI"/>
    <property type="match status" value="1"/>
</dbReference>
<name>A0ABS2PH79_9BACL</name>
<comment type="function">
    <text evidence="8">Endonuclease that specifically degrades the RNA of RNA-DNA hybrids.</text>
</comment>
<organism evidence="11 12">
    <name type="scientific">Geomicrobium sediminis</name>
    <dbReference type="NCBI Taxonomy" id="1347788"/>
    <lineage>
        <taxon>Bacteria</taxon>
        <taxon>Bacillati</taxon>
        <taxon>Bacillota</taxon>
        <taxon>Bacilli</taxon>
        <taxon>Bacillales</taxon>
        <taxon>Geomicrobium</taxon>
    </lineage>
</organism>
<keyword evidence="8" id="KW-0963">Cytoplasm</keyword>
<dbReference type="Gene3D" id="3.40.970.10">
    <property type="entry name" value="Ribonuclease H1, N-terminal domain"/>
    <property type="match status" value="1"/>
</dbReference>
<evidence type="ECO:0000256" key="7">
    <source>
        <dbReference type="ARBA" id="ARBA00022801"/>
    </source>
</evidence>
<dbReference type="PROSITE" id="PS50879">
    <property type="entry name" value="RNASE_H_1"/>
    <property type="match status" value="1"/>
</dbReference>
<evidence type="ECO:0000256" key="6">
    <source>
        <dbReference type="ARBA" id="ARBA00022759"/>
    </source>
</evidence>
<keyword evidence="6 8" id="KW-0255">Endonuclease</keyword>
<dbReference type="InterPro" id="IPR012337">
    <property type="entry name" value="RNaseH-like_sf"/>
</dbReference>